<comment type="caution">
    <text evidence="8">The sequence shown here is derived from an EMBL/GenBank/DDBJ whole genome shotgun (WGS) entry which is preliminary data.</text>
</comment>
<proteinExistence type="inferred from homology"/>
<accession>A0A5N8VES8</accession>
<gene>
    <name evidence="8" type="ORF">FNH09_15220</name>
</gene>
<dbReference type="PANTHER" id="PTHR43098">
    <property type="entry name" value="L-ORNITHINE N(5)-MONOOXYGENASE-RELATED"/>
    <property type="match status" value="1"/>
</dbReference>
<comment type="cofactor">
    <cofactor evidence="1">
        <name>FAD</name>
        <dbReference type="ChEBI" id="CHEBI:57692"/>
    </cofactor>
</comment>
<keyword evidence="3" id="KW-0285">Flavoprotein</keyword>
<keyword evidence="7" id="KW-0503">Monooxygenase</keyword>
<name>A0A5N8VES8_9ACTN</name>
<sequence length="98" mass="10301">MDWITDCIAHLGDHGLTGIDATVGAQDAWVRHVADLAADTLCPEAASWYQGADTPGKPRVFMPCLGGVGTYREECDAVAAAGYRGCTLSRLPDAHPTA</sequence>
<keyword evidence="4" id="KW-0274">FAD</keyword>
<evidence type="ECO:0000313" key="9">
    <source>
        <dbReference type="Proteomes" id="UP000325849"/>
    </source>
</evidence>
<protein>
    <submittedName>
        <fullName evidence="8">Uncharacterized protein</fullName>
    </submittedName>
</protein>
<dbReference type="Proteomes" id="UP000325849">
    <property type="component" value="Unassembled WGS sequence"/>
</dbReference>
<dbReference type="AlphaFoldDB" id="A0A5N8VES8"/>
<evidence type="ECO:0000256" key="7">
    <source>
        <dbReference type="ARBA" id="ARBA00023033"/>
    </source>
</evidence>
<evidence type="ECO:0000256" key="2">
    <source>
        <dbReference type="ARBA" id="ARBA00010139"/>
    </source>
</evidence>
<evidence type="ECO:0000313" key="8">
    <source>
        <dbReference type="EMBL" id="MPY32574.1"/>
    </source>
</evidence>
<keyword evidence="6" id="KW-0560">Oxidoreductase</keyword>
<reference evidence="8 9" key="1">
    <citation type="submission" date="2019-07" db="EMBL/GenBank/DDBJ databases">
        <title>New species of Amycolatopsis and Streptomyces.</title>
        <authorList>
            <person name="Duangmal K."/>
            <person name="Teo W.F.A."/>
            <person name="Lipun K."/>
        </authorList>
    </citation>
    <scope>NUCLEOTIDE SEQUENCE [LARGE SCALE GENOMIC DNA]</scope>
    <source>
        <strain evidence="8 9">NBRC 109810</strain>
    </source>
</reference>
<dbReference type="InterPro" id="IPR036188">
    <property type="entry name" value="FAD/NAD-bd_sf"/>
</dbReference>
<dbReference type="PANTHER" id="PTHR43098:SF3">
    <property type="entry name" value="L-ORNITHINE N(5)-MONOOXYGENASE-RELATED"/>
    <property type="match status" value="1"/>
</dbReference>
<dbReference type="EMBL" id="VJZD01000050">
    <property type="protein sequence ID" value="MPY32574.1"/>
    <property type="molecule type" value="Genomic_DNA"/>
</dbReference>
<dbReference type="Gene3D" id="3.50.50.60">
    <property type="entry name" value="FAD/NAD(P)-binding domain"/>
    <property type="match status" value="1"/>
</dbReference>
<keyword evidence="9" id="KW-1185">Reference proteome</keyword>
<organism evidence="8 9">
    <name type="scientific">Streptomyces adustus</name>
    <dbReference type="NCBI Taxonomy" id="1609272"/>
    <lineage>
        <taxon>Bacteria</taxon>
        <taxon>Bacillati</taxon>
        <taxon>Actinomycetota</taxon>
        <taxon>Actinomycetes</taxon>
        <taxon>Kitasatosporales</taxon>
        <taxon>Streptomycetaceae</taxon>
        <taxon>Streptomyces</taxon>
    </lineage>
</organism>
<evidence type="ECO:0000256" key="5">
    <source>
        <dbReference type="ARBA" id="ARBA00022857"/>
    </source>
</evidence>
<evidence type="ECO:0000256" key="3">
    <source>
        <dbReference type="ARBA" id="ARBA00022630"/>
    </source>
</evidence>
<evidence type="ECO:0000256" key="6">
    <source>
        <dbReference type="ARBA" id="ARBA00023002"/>
    </source>
</evidence>
<evidence type="ECO:0000256" key="1">
    <source>
        <dbReference type="ARBA" id="ARBA00001974"/>
    </source>
</evidence>
<dbReference type="InterPro" id="IPR050775">
    <property type="entry name" value="FAD-binding_Monooxygenases"/>
</dbReference>
<dbReference type="OrthoDB" id="5168853at2"/>
<keyword evidence="5" id="KW-0521">NADP</keyword>
<dbReference type="RefSeq" id="WP_152888101.1">
    <property type="nucleotide sequence ID" value="NZ_VJZD01000050.1"/>
</dbReference>
<comment type="similarity">
    <text evidence="2">Belongs to the FAD-binding monooxygenase family.</text>
</comment>
<evidence type="ECO:0000256" key="4">
    <source>
        <dbReference type="ARBA" id="ARBA00022827"/>
    </source>
</evidence>
<dbReference type="GO" id="GO:0016709">
    <property type="term" value="F:oxidoreductase activity, acting on paired donors, with incorporation or reduction of molecular oxygen, NAD(P)H as one donor, and incorporation of one atom of oxygen"/>
    <property type="evidence" value="ECO:0007669"/>
    <property type="project" value="UniProtKB-ARBA"/>
</dbReference>